<keyword evidence="3" id="KW-0812">Transmembrane</keyword>
<feature type="coiled-coil region" evidence="1">
    <location>
        <begin position="137"/>
        <end position="219"/>
    </location>
</feature>
<evidence type="ECO:0000313" key="6">
    <source>
        <dbReference type="Proteomes" id="UP001497444"/>
    </source>
</evidence>
<evidence type="ECO:0008006" key="7">
    <source>
        <dbReference type="Google" id="ProtNLM"/>
    </source>
</evidence>
<feature type="coiled-coil region" evidence="1">
    <location>
        <begin position="327"/>
        <end position="361"/>
    </location>
</feature>
<evidence type="ECO:0000313" key="5">
    <source>
        <dbReference type="EMBL" id="CAK9273785.1"/>
    </source>
</evidence>
<protein>
    <recommendedName>
        <fullName evidence="7">Early endosome antigen 1</fullName>
    </recommendedName>
</protein>
<name>A0ABP0X3V5_9BRYO</name>
<sequence>MGMGMIIDLLEAGGLLALAAPNGNFYYAQKVDTKRLVWDFVTNGEASTVDGHTGNPAEAVVVLLKSNDQKFIGFRSHVAEGKILQATKDKGLILRFSNQNFDSWEQWAVYGESLNNCVLVNRKFPDKRFHVAFHKVLPVLESSLEAMKAQLVRAQAEAAASKSKHEESDKRITELEAQIVNGNSSEAASLGGGPWEVQAKALEGRIEELEAELKKSKELVALCPVAALVSPPHKSSAESLAANVDEDYNILVGKEQQKKTMTHLWSELNKTEKELEEAKATAANLREMLTAAVEKATDLEKKEDGMKKCSERCLELETLLTVYQVREKDVEDKLVSSQERVAELECELNASKERIIAIEDRASHHEASAKQESIAQTLELERVLSLHQSQAHHATEVMLKLESKVRELEWELQTAAAELENHPEALEHQGQIAATHQVEEDKDNAIDVLEDVATKQTLELDIIWVLHESQMKEVSARLTGLAARIIELEKELQSYVVKESKQARRLEAVEEIIAQRDETVRQLGDNAMELQGLIAAHRSSSEEKSNCIALLQANVKKLEMEISCSQDQATLYEDRAKHLAERSLELEKLLSEHQHAAQNAAESAASLQDLLLVVHNTNAEMNADMTEMGRKLSLLEVQCCEAEEKASQKAAEVDAISARMHLSNSKLKEAEAANMELQSRVVTLQERVDSAEAQYRTVLESLAKSREELGHLQTFTAQLTHEKQQLEMKMTSLMEQNTSLTSQMAVLQGQLQENQTKLEADANALKRKSFREVTLEGELQALRAQASELTLLRSQLSVSENKLHEAEARQHQQNMSLVQEQQRLTAAKQEILSLKDNLINHSSHKQISQLQGIITSLEDKLKTTETEKSKLENDYKELLCNTAEVKENGGTSKTGLLVPSSNVNQPKANSTQEGVKSIVAQTGKTRKRKPKTDKSTDEQTAVQASLVRQKVEKPVCQHKVSLSLLAVLIAIALALLIIYF</sequence>
<evidence type="ECO:0000256" key="2">
    <source>
        <dbReference type="SAM" id="MobiDB-lite"/>
    </source>
</evidence>
<evidence type="ECO:0000256" key="3">
    <source>
        <dbReference type="SAM" id="Phobius"/>
    </source>
</evidence>
<proteinExistence type="predicted"/>
<feature type="region of interest" description="Disordered" evidence="2">
    <location>
        <begin position="891"/>
        <end position="940"/>
    </location>
</feature>
<feature type="transmembrane region" description="Helical" evidence="3">
    <location>
        <begin position="960"/>
        <end position="979"/>
    </location>
</feature>
<evidence type="ECO:0000256" key="4">
    <source>
        <dbReference type="SAM" id="SignalP"/>
    </source>
</evidence>
<keyword evidence="1" id="KW-0175">Coiled coil</keyword>
<feature type="chain" id="PRO_5046138809" description="Early endosome antigen 1" evidence="4">
    <location>
        <begin position="20"/>
        <end position="980"/>
    </location>
</feature>
<evidence type="ECO:0000256" key="1">
    <source>
        <dbReference type="SAM" id="Coils"/>
    </source>
</evidence>
<accession>A0ABP0X3V5</accession>
<organism evidence="5 6">
    <name type="scientific">Sphagnum jensenii</name>
    <dbReference type="NCBI Taxonomy" id="128206"/>
    <lineage>
        <taxon>Eukaryota</taxon>
        <taxon>Viridiplantae</taxon>
        <taxon>Streptophyta</taxon>
        <taxon>Embryophyta</taxon>
        <taxon>Bryophyta</taxon>
        <taxon>Sphagnophytina</taxon>
        <taxon>Sphagnopsida</taxon>
        <taxon>Sphagnales</taxon>
        <taxon>Sphagnaceae</taxon>
        <taxon>Sphagnum</taxon>
    </lineage>
</organism>
<keyword evidence="4" id="KW-0732">Signal</keyword>
<gene>
    <name evidence="5" type="ORF">CSSPJE1EN1_LOCUS19263</name>
</gene>
<dbReference type="SUPFAM" id="SSF57997">
    <property type="entry name" value="Tropomyosin"/>
    <property type="match status" value="1"/>
</dbReference>
<keyword evidence="3" id="KW-1133">Transmembrane helix</keyword>
<feature type="coiled-coil region" evidence="1">
    <location>
        <begin position="548"/>
        <end position="575"/>
    </location>
</feature>
<reference evidence="5" key="1">
    <citation type="submission" date="2024-02" db="EMBL/GenBank/DDBJ databases">
        <authorList>
            <consortium name="ELIXIR-Norway"/>
            <consortium name="Elixir Norway"/>
        </authorList>
    </citation>
    <scope>NUCLEOTIDE SEQUENCE</scope>
</reference>
<feature type="compositionally biased region" description="Polar residues" evidence="2">
    <location>
        <begin position="891"/>
        <end position="923"/>
    </location>
</feature>
<feature type="coiled-coil region" evidence="1">
    <location>
        <begin position="268"/>
        <end position="302"/>
    </location>
</feature>
<dbReference type="EMBL" id="OZ020100">
    <property type="protein sequence ID" value="CAK9273785.1"/>
    <property type="molecule type" value="Genomic_DNA"/>
</dbReference>
<keyword evidence="6" id="KW-1185">Reference proteome</keyword>
<feature type="coiled-coil region" evidence="1">
    <location>
        <begin position="660"/>
        <end position="888"/>
    </location>
</feature>
<feature type="signal peptide" evidence="4">
    <location>
        <begin position="1"/>
        <end position="19"/>
    </location>
</feature>
<dbReference type="Proteomes" id="UP001497444">
    <property type="component" value="Chromosome 5"/>
</dbReference>
<keyword evidence="3" id="KW-0472">Membrane</keyword>